<keyword evidence="6" id="KW-0997">Cell inner membrane</keyword>
<dbReference type="Proteomes" id="UP001564408">
    <property type="component" value="Unassembled WGS sequence"/>
</dbReference>
<accession>A0ABV4BFD8</accession>
<keyword evidence="2 6" id="KW-0597">Phosphoprotein</keyword>
<evidence type="ECO:0000313" key="9">
    <source>
        <dbReference type="EMBL" id="MEY6433244.1"/>
    </source>
</evidence>
<comment type="cofactor">
    <cofactor evidence="6">
        <name>FMN</name>
        <dbReference type="ChEBI" id="CHEBI:58210"/>
    </cofactor>
</comment>
<evidence type="ECO:0000256" key="1">
    <source>
        <dbReference type="ARBA" id="ARBA00022448"/>
    </source>
</evidence>
<comment type="subcellular location">
    <subcellularLocation>
        <location evidence="6">Cell inner membrane</location>
        <topology evidence="6">Single-pass membrane protein</topology>
    </subcellularLocation>
</comment>
<keyword evidence="6" id="KW-1003">Cell membrane</keyword>
<evidence type="ECO:0000256" key="6">
    <source>
        <dbReference type="HAMAP-Rule" id="MF_00479"/>
    </source>
</evidence>
<evidence type="ECO:0000256" key="2">
    <source>
        <dbReference type="ARBA" id="ARBA00022553"/>
    </source>
</evidence>
<dbReference type="InterPro" id="IPR007329">
    <property type="entry name" value="FMN-bd"/>
</dbReference>
<keyword evidence="6 7" id="KW-0472">Membrane</keyword>
<dbReference type="EMBL" id="JBDKXB010000018">
    <property type="protein sequence ID" value="MEY6433244.1"/>
    <property type="molecule type" value="Genomic_DNA"/>
</dbReference>
<comment type="subunit">
    <text evidence="6">The complex is composed of six subunits: RnfA, RnfB, RnfC, RnfD, RnfE and RnfG.</text>
</comment>
<keyword evidence="5 6" id="KW-0249">Electron transport</keyword>
<comment type="similarity">
    <text evidence="6">Belongs to the RnfG family.</text>
</comment>
<proteinExistence type="inferred from homology"/>
<feature type="transmembrane region" description="Helical" evidence="7">
    <location>
        <begin position="20"/>
        <end position="39"/>
    </location>
</feature>
<evidence type="ECO:0000256" key="5">
    <source>
        <dbReference type="ARBA" id="ARBA00022982"/>
    </source>
</evidence>
<keyword evidence="1 6" id="KW-0813">Transport</keyword>
<dbReference type="PANTHER" id="PTHR36118:SF1">
    <property type="entry name" value="ION-TRANSLOCATING OXIDOREDUCTASE COMPLEX SUBUNIT G"/>
    <property type="match status" value="1"/>
</dbReference>
<organism evidence="9 10">
    <name type="scientific">Thioalkalicoccus limnaeus</name>
    <dbReference type="NCBI Taxonomy" id="120681"/>
    <lineage>
        <taxon>Bacteria</taxon>
        <taxon>Pseudomonadati</taxon>
        <taxon>Pseudomonadota</taxon>
        <taxon>Gammaproteobacteria</taxon>
        <taxon>Chromatiales</taxon>
        <taxon>Chromatiaceae</taxon>
        <taxon>Thioalkalicoccus</taxon>
    </lineage>
</organism>
<dbReference type="PIRSF" id="PIRSF006091">
    <property type="entry name" value="E_trnsport_RnfG"/>
    <property type="match status" value="1"/>
</dbReference>
<feature type="domain" description="FMN-binding" evidence="8">
    <location>
        <begin position="106"/>
        <end position="198"/>
    </location>
</feature>
<evidence type="ECO:0000313" key="10">
    <source>
        <dbReference type="Proteomes" id="UP001564408"/>
    </source>
</evidence>
<evidence type="ECO:0000259" key="8">
    <source>
        <dbReference type="SMART" id="SM00900"/>
    </source>
</evidence>
<dbReference type="NCBIfam" id="NF002519">
    <property type="entry name" value="PRK01908.1"/>
    <property type="match status" value="1"/>
</dbReference>
<evidence type="ECO:0000256" key="3">
    <source>
        <dbReference type="ARBA" id="ARBA00022630"/>
    </source>
</evidence>
<protein>
    <recommendedName>
        <fullName evidence="6">Ion-translocating oxidoreductase complex subunit G</fullName>
        <ecNumber evidence="6">7.-.-.-</ecNumber>
    </recommendedName>
    <alternativeName>
        <fullName evidence="6">Rnf electron transport complex subunit G</fullName>
    </alternativeName>
</protein>
<gene>
    <name evidence="9" type="primary">rsxG</name>
    <name evidence="6" type="synonym">rnfG</name>
    <name evidence="9" type="ORF">ABC977_12610</name>
</gene>
<dbReference type="PANTHER" id="PTHR36118">
    <property type="entry name" value="ION-TRANSLOCATING OXIDOREDUCTASE COMPLEX SUBUNIT G"/>
    <property type="match status" value="1"/>
</dbReference>
<dbReference type="Pfam" id="PF04205">
    <property type="entry name" value="FMN_bind"/>
    <property type="match status" value="1"/>
</dbReference>
<dbReference type="SMART" id="SM00900">
    <property type="entry name" value="FMN_bind"/>
    <property type="match status" value="1"/>
</dbReference>
<keyword evidence="10" id="KW-1185">Reference proteome</keyword>
<dbReference type="NCBIfam" id="TIGR01947">
    <property type="entry name" value="rnfG"/>
    <property type="match status" value="1"/>
</dbReference>
<keyword evidence="4 6" id="KW-0288">FMN</keyword>
<name>A0ABV4BFD8_9GAMM</name>
<sequence length="222" mass="24025">MNDTTQTSPAWRDRVPYQALLLGTFSLIAAALLAVGDLLTRGPIAERRAEDLKASLSQVLPPQIHDNDLLAHPLTLPGRNGQPLTIYRALHGYQVTGVAFGAVGRGYAGPIELLIGIDAQGRVLGARVLSHSETPGLGDKIEVIRDDWILSFNGRTLEDPPRERWAVAKDGGDFDQFTGATITPRAVVGAVRESLEFFADHRETLTAAAVIIEHDPEEPVPQ</sequence>
<reference evidence="9 10" key="1">
    <citation type="submission" date="2024-05" db="EMBL/GenBank/DDBJ databases">
        <title>Genome Sequence and Characterization of the New Strain Purple Sulfur Bacterium of Genus Thioalkalicoccus.</title>
        <authorList>
            <person name="Bryantseva I.A."/>
            <person name="Kyndt J.A."/>
            <person name="Imhoff J.F."/>
        </authorList>
    </citation>
    <scope>NUCLEOTIDE SEQUENCE [LARGE SCALE GENOMIC DNA]</scope>
    <source>
        <strain evidence="9 10">Um2</strain>
    </source>
</reference>
<evidence type="ECO:0000256" key="7">
    <source>
        <dbReference type="SAM" id="Phobius"/>
    </source>
</evidence>
<keyword evidence="3 6" id="KW-0285">Flavoprotein</keyword>
<comment type="caution">
    <text evidence="9">The sequence shown here is derived from an EMBL/GenBank/DDBJ whole genome shotgun (WGS) entry which is preliminary data.</text>
</comment>
<keyword evidence="6" id="KW-1278">Translocase</keyword>
<dbReference type="InterPro" id="IPR010209">
    <property type="entry name" value="Ion_transpt_RnfG/RsxG"/>
</dbReference>
<feature type="modified residue" description="FMN phosphoryl threonine" evidence="6">
    <location>
        <position position="181"/>
    </location>
</feature>
<dbReference type="HAMAP" id="MF_00479">
    <property type="entry name" value="RsxG_RnfG"/>
    <property type="match status" value="1"/>
</dbReference>
<dbReference type="RefSeq" id="WP_369667631.1">
    <property type="nucleotide sequence ID" value="NZ_JBDKXB010000018.1"/>
</dbReference>
<evidence type="ECO:0000256" key="4">
    <source>
        <dbReference type="ARBA" id="ARBA00022643"/>
    </source>
</evidence>
<keyword evidence="6 7" id="KW-0812">Transmembrane</keyword>
<dbReference type="EC" id="7.-.-.-" evidence="6"/>
<keyword evidence="6 7" id="KW-1133">Transmembrane helix</keyword>
<comment type="function">
    <text evidence="6">Part of a membrane-bound complex that couples electron transfer with translocation of ions across the membrane.</text>
</comment>